<proteinExistence type="predicted"/>
<evidence type="ECO:0000313" key="2">
    <source>
        <dbReference type="WBParaSite" id="PSAMB.scaffold2382size23485.g17692.t1"/>
    </source>
</evidence>
<name>A0A914VRV5_9BILA</name>
<accession>A0A914VRV5</accession>
<sequence length="228" mass="25865">MLELEEVVNEGLSFSNTTKKMVNDLIGTKGSRNSSVWSKPLAIYLAWFMKDPLDENGEPDRYMPTIPHAFSLEAYKLDVYTVARSYGRDSLLREQLRRALIDTSYAIKNSSMVLKLVGLRLLRIVRAHKSAIFYEEVAKHAAFYEPLFHETEHAAINKTMLCLDHYYRVLDYRVIFTPVSLLQIAPSTVLFAIAHYAYKTDHAIPPGSCGGVYTLTSNSWTFSSAIIT</sequence>
<dbReference type="AlphaFoldDB" id="A0A914VRV5"/>
<reference evidence="2" key="1">
    <citation type="submission" date="2022-11" db="UniProtKB">
        <authorList>
            <consortium name="WormBaseParasite"/>
        </authorList>
    </citation>
    <scope>IDENTIFICATION</scope>
</reference>
<dbReference type="WBParaSite" id="PSAMB.scaffold2382size23485.g17692.t1">
    <property type="protein sequence ID" value="PSAMB.scaffold2382size23485.g17692.t1"/>
    <property type="gene ID" value="PSAMB.scaffold2382size23485.g17692"/>
</dbReference>
<dbReference type="Proteomes" id="UP000887566">
    <property type="component" value="Unplaced"/>
</dbReference>
<protein>
    <submittedName>
        <fullName evidence="2">Uncharacterized protein</fullName>
    </submittedName>
</protein>
<evidence type="ECO:0000313" key="1">
    <source>
        <dbReference type="Proteomes" id="UP000887566"/>
    </source>
</evidence>
<keyword evidence="1" id="KW-1185">Reference proteome</keyword>
<organism evidence="1 2">
    <name type="scientific">Plectus sambesii</name>
    <dbReference type="NCBI Taxonomy" id="2011161"/>
    <lineage>
        <taxon>Eukaryota</taxon>
        <taxon>Metazoa</taxon>
        <taxon>Ecdysozoa</taxon>
        <taxon>Nematoda</taxon>
        <taxon>Chromadorea</taxon>
        <taxon>Plectida</taxon>
        <taxon>Plectina</taxon>
        <taxon>Plectoidea</taxon>
        <taxon>Plectidae</taxon>
        <taxon>Plectus</taxon>
    </lineage>
</organism>